<dbReference type="InterPro" id="IPR020930">
    <property type="entry name" value="Ribosomal_uL5_bac-type"/>
</dbReference>
<evidence type="ECO:0000256" key="2">
    <source>
        <dbReference type="ARBA" id="ARBA00022980"/>
    </source>
</evidence>
<evidence type="ECO:0000256" key="4">
    <source>
        <dbReference type="ARBA" id="ARBA00035245"/>
    </source>
</evidence>
<evidence type="ECO:0000256" key="3">
    <source>
        <dbReference type="ARBA" id="ARBA00023274"/>
    </source>
</evidence>
<dbReference type="RefSeq" id="WP_013134921.1">
    <property type="nucleotide sequence ID" value="NC_014166.1"/>
</dbReference>
<evidence type="ECO:0000256" key="1">
    <source>
        <dbReference type="ARBA" id="ARBA00008553"/>
    </source>
</evidence>
<feature type="domain" description="Large ribosomal subunit protein uL5 N-terminal" evidence="7">
    <location>
        <begin position="24"/>
        <end position="80"/>
    </location>
</feature>
<evidence type="ECO:0000256" key="6">
    <source>
        <dbReference type="RuleBase" id="RU003930"/>
    </source>
</evidence>
<dbReference type="PIRSF" id="PIRSF002161">
    <property type="entry name" value="Ribosomal_L5"/>
    <property type="match status" value="1"/>
</dbReference>
<dbReference type="InterPro" id="IPR031310">
    <property type="entry name" value="Ribosomal_uL5_N"/>
</dbReference>
<dbReference type="SUPFAM" id="SSF55282">
    <property type="entry name" value="RL5-like"/>
    <property type="match status" value="1"/>
</dbReference>
<dbReference type="HOGENOM" id="CLU_061015_2_1_7"/>
<evidence type="ECO:0000259" key="7">
    <source>
        <dbReference type="Pfam" id="PF00281"/>
    </source>
</evidence>
<keyword evidence="5" id="KW-0694">RNA-binding</keyword>
<protein>
    <recommendedName>
        <fullName evidence="4 5">Large ribosomal subunit protein uL5</fullName>
    </recommendedName>
</protein>
<comment type="subunit">
    <text evidence="5">Part of the 50S ribosomal subunit; part of the 5S rRNA/L5/L18/L25 subcomplex. Contacts the 5S rRNA and the P site tRNA. Forms a bridge to the 30S subunit in the 70S ribosome.</text>
</comment>
<reference evidence="9 10" key="1">
    <citation type="journal article" date="2010" name="Stand. Genomic Sci.">
        <title>Complete genome sequence of Arcobacter nitrofigilis type strain (CI).</title>
        <authorList>
            <person name="Pati A."/>
            <person name="Gronow S."/>
            <person name="Lapidus A."/>
            <person name="Copeland A."/>
            <person name="Glavina Del Rio T."/>
            <person name="Nolan M."/>
            <person name="Lucas S."/>
            <person name="Tice H."/>
            <person name="Cheng J.F."/>
            <person name="Han C."/>
            <person name="Chertkov O."/>
            <person name="Bruce D."/>
            <person name="Tapia R."/>
            <person name="Goodwin L."/>
            <person name="Pitluck S."/>
            <person name="Liolios K."/>
            <person name="Ivanova N."/>
            <person name="Mavromatis K."/>
            <person name="Chen A."/>
            <person name="Palaniappan K."/>
            <person name="Land M."/>
            <person name="Hauser L."/>
            <person name="Chang Y.J."/>
            <person name="Jeffries C.D."/>
            <person name="Detter J.C."/>
            <person name="Rohde M."/>
            <person name="Goker M."/>
            <person name="Bristow J."/>
            <person name="Eisen J.A."/>
            <person name="Markowitz V."/>
            <person name="Hugenholtz P."/>
            <person name="Klenk H.P."/>
            <person name="Kyrpides N.C."/>
        </authorList>
    </citation>
    <scope>NUCLEOTIDE SEQUENCE [LARGE SCALE GENOMIC DNA]</scope>
    <source>
        <strain evidence="10">ATCC 33309 / DSM 7299 / CCUG 15893 / LMG 7604 / NCTC 12251 / CI</strain>
    </source>
</reference>
<dbReference type="GO" id="GO:1990904">
    <property type="term" value="C:ribonucleoprotein complex"/>
    <property type="evidence" value="ECO:0007669"/>
    <property type="project" value="UniProtKB-KW"/>
</dbReference>
<dbReference type="PANTHER" id="PTHR11994">
    <property type="entry name" value="60S RIBOSOMAL PROTEIN L11-RELATED"/>
    <property type="match status" value="1"/>
</dbReference>
<dbReference type="KEGG" id="ant:Arnit_1115"/>
<evidence type="ECO:0000313" key="9">
    <source>
        <dbReference type="EMBL" id="ADG92776.1"/>
    </source>
</evidence>
<dbReference type="AlphaFoldDB" id="D5V3U8"/>
<dbReference type="OrthoDB" id="9806626at2"/>
<dbReference type="Gene3D" id="3.30.1440.10">
    <property type="match status" value="1"/>
</dbReference>
<dbReference type="GO" id="GO:0003735">
    <property type="term" value="F:structural constituent of ribosome"/>
    <property type="evidence" value="ECO:0007669"/>
    <property type="project" value="InterPro"/>
</dbReference>
<gene>
    <name evidence="5" type="primary">rplE</name>
    <name evidence="9" type="ordered locus">Arnit_1115</name>
</gene>
<accession>D5V3U8</accession>
<organism evidence="9 10">
    <name type="scientific">Arcobacter nitrofigilis (strain ATCC 33309 / DSM 7299 / CCUG 15893 / LMG 7604 / NCTC 12251 / CI)</name>
    <name type="common">Campylobacter nitrofigilis</name>
    <dbReference type="NCBI Taxonomy" id="572480"/>
    <lineage>
        <taxon>Bacteria</taxon>
        <taxon>Pseudomonadati</taxon>
        <taxon>Campylobacterota</taxon>
        <taxon>Epsilonproteobacteria</taxon>
        <taxon>Campylobacterales</taxon>
        <taxon>Arcobacteraceae</taxon>
        <taxon>Arcobacter</taxon>
    </lineage>
</organism>
<dbReference type="STRING" id="572480.Arnit_1115"/>
<dbReference type="InterPro" id="IPR002132">
    <property type="entry name" value="Ribosomal_uL5"/>
</dbReference>
<dbReference type="InterPro" id="IPR031309">
    <property type="entry name" value="Ribosomal_uL5_C"/>
</dbReference>
<feature type="domain" description="Large ribosomal subunit protein uL5 C-terminal" evidence="8">
    <location>
        <begin position="84"/>
        <end position="177"/>
    </location>
</feature>
<dbReference type="GO" id="GO:0005840">
    <property type="term" value="C:ribosome"/>
    <property type="evidence" value="ECO:0007669"/>
    <property type="project" value="UniProtKB-KW"/>
</dbReference>
<name>D5V3U8_ARCNC</name>
<keyword evidence="3 5" id="KW-0687">Ribonucleoprotein</keyword>
<dbReference type="InterPro" id="IPR022803">
    <property type="entry name" value="Ribosomal_uL5_dom_sf"/>
</dbReference>
<evidence type="ECO:0000256" key="5">
    <source>
        <dbReference type="HAMAP-Rule" id="MF_01333"/>
    </source>
</evidence>
<dbReference type="Pfam" id="PF00673">
    <property type="entry name" value="Ribosomal_L5_C"/>
    <property type="match status" value="1"/>
</dbReference>
<comment type="similarity">
    <text evidence="1 5 6">Belongs to the universal ribosomal protein uL5 family.</text>
</comment>
<evidence type="ECO:0000313" key="10">
    <source>
        <dbReference type="Proteomes" id="UP000000939"/>
    </source>
</evidence>
<dbReference type="Pfam" id="PF00281">
    <property type="entry name" value="Ribosomal_L5"/>
    <property type="match status" value="1"/>
</dbReference>
<proteinExistence type="inferred from homology"/>
<dbReference type="GO" id="GO:0000049">
    <property type="term" value="F:tRNA binding"/>
    <property type="evidence" value="ECO:0007669"/>
    <property type="project" value="UniProtKB-UniRule"/>
</dbReference>
<evidence type="ECO:0000259" key="8">
    <source>
        <dbReference type="Pfam" id="PF00673"/>
    </source>
</evidence>
<dbReference type="NCBIfam" id="NF000585">
    <property type="entry name" value="PRK00010.1"/>
    <property type="match status" value="1"/>
</dbReference>
<dbReference type="FunFam" id="3.30.1440.10:FF:000001">
    <property type="entry name" value="50S ribosomal protein L5"/>
    <property type="match status" value="1"/>
</dbReference>
<dbReference type="eggNOG" id="COG0094">
    <property type="taxonomic scope" value="Bacteria"/>
</dbReference>
<comment type="function">
    <text evidence="5">This is 1 of the proteins that bind and probably mediate the attachment of the 5S RNA into the large ribosomal subunit, where it forms part of the central protuberance. In the 70S ribosome it contacts protein S13 of the 30S subunit (bridge B1b), connecting the 2 subunits; this bridge is implicated in subunit movement. Contacts the P site tRNA; the 5S rRNA and some of its associated proteins might help stabilize positioning of ribosome-bound tRNAs.</text>
</comment>
<dbReference type="EMBL" id="CP001999">
    <property type="protein sequence ID" value="ADG92776.1"/>
    <property type="molecule type" value="Genomic_DNA"/>
</dbReference>
<keyword evidence="5" id="KW-0820">tRNA-binding</keyword>
<dbReference type="Proteomes" id="UP000000939">
    <property type="component" value="Chromosome"/>
</dbReference>
<keyword evidence="5" id="KW-0699">rRNA-binding</keyword>
<sequence length="182" mass="20318">MANRLYERYNAEIKPALQNEFPKNKMLTAKLEKVVISVGAGEAMKDTKLMQNIQDTISLIAGQHAIQIIAKKSVAGFKVREGMPVGVKVTLRGENMYAFVDKLCSIALPRVKDFQGLDRNGFDGRGNFNFGLNEQLMFPEVVYDNIIKTHGMNISITTSSTSDKEAYRLLELVGIPFTKGRE</sequence>
<dbReference type="GO" id="GO:0006412">
    <property type="term" value="P:translation"/>
    <property type="evidence" value="ECO:0007669"/>
    <property type="project" value="UniProtKB-UniRule"/>
</dbReference>
<dbReference type="GO" id="GO:0019843">
    <property type="term" value="F:rRNA binding"/>
    <property type="evidence" value="ECO:0007669"/>
    <property type="project" value="UniProtKB-UniRule"/>
</dbReference>
<keyword evidence="2 5" id="KW-0689">Ribosomal protein</keyword>
<keyword evidence="10" id="KW-1185">Reference proteome</keyword>
<dbReference type="HAMAP" id="MF_01333_B">
    <property type="entry name" value="Ribosomal_uL5_B"/>
    <property type="match status" value="1"/>
</dbReference>